<evidence type="ECO:0000313" key="1">
    <source>
        <dbReference type="EMBL" id="KKM97411.1"/>
    </source>
</evidence>
<gene>
    <name evidence="1" type="ORF">LCGC14_1168370</name>
</gene>
<organism evidence="1">
    <name type="scientific">marine sediment metagenome</name>
    <dbReference type="NCBI Taxonomy" id="412755"/>
    <lineage>
        <taxon>unclassified sequences</taxon>
        <taxon>metagenomes</taxon>
        <taxon>ecological metagenomes</taxon>
    </lineage>
</organism>
<feature type="non-terminal residue" evidence="1">
    <location>
        <position position="105"/>
    </location>
</feature>
<protein>
    <submittedName>
        <fullName evidence="1">Uncharacterized protein</fullName>
    </submittedName>
</protein>
<dbReference type="AlphaFoldDB" id="A0A0F9MDK0"/>
<accession>A0A0F9MDK0</accession>
<sequence length="105" mass="12009">MSDPSFSDTVNTVKKSVRESTAFERDWWNRASTEARRNTLIGNVDFTDTVSHYETITENAYQQDYTAKFNQLIKTNYDSLPNSVKKTITESLISLGEMPNPSVYT</sequence>
<proteinExistence type="predicted"/>
<reference evidence="1" key="1">
    <citation type="journal article" date="2015" name="Nature">
        <title>Complex archaea that bridge the gap between prokaryotes and eukaryotes.</title>
        <authorList>
            <person name="Spang A."/>
            <person name="Saw J.H."/>
            <person name="Jorgensen S.L."/>
            <person name="Zaremba-Niedzwiedzka K."/>
            <person name="Martijn J."/>
            <person name="Lind A.E."/>
            <person name="van Eijk R."/>
            <person name="Schleper C."/>
            <person name="Guy L."/>
            <person name="Ettema T.J."/>
        </authorList>
    </citation>
    <scope>NUCLEOTIDE SEQUENCE</scope>
</reference>
<comment type="caution">
    <text evidence="1">The sequence shown here is derived from an EMBL/GenBank/DDBJ whole genome shotgun (WGS) entry which is preliminary data.</text>
</comment>
<name>A0A0F9MDK0_9ZZZZ</name>
<dbReference type="EMBL" id="LAZR01005750">
    <property type="protein sequence ID" value="KKM97411.1"/>
    <property type="molecule type" value="Genomic_DNA"/>
</dbReference>